<dbReference type="STRING" id="1618566.UR35_C0002G0126"/>
<comment type="caution">
    <text evidence="1">The sequence shown here is derived from an EMBL/GenBank/DDBJ whole genome shotgun (WGS) entry which is preliminary data.</text>
</comment>
<dbReference type="AlphaFoldDB" id="A0A0F9ZM34"/>
<proteinExistence type="predicted"/>
<organism evidence="1 2">
    <name type="scientific">Candidatus Woesebacteria bacterium GW2011_GWB1_33_22</name>
    <dbReference type="NCBI Taxonomy" id="1618566"/>
    <lineage>
        <taxon>Bacteria</taxon>
        <taxon>Candidatus Woeseibacteriota</taxon>
    </lineage>
</organism>
<name>A0A0F9ZM34_9BACT</name>
<evidence type="ECO:0000313" key="2">
    <source>
        <dbReference type="Proteomes" id="UP000034778"/>
    </source>
</evidence>
<sequence>MATKYKDYFDRMILTNKSKFDDFNKLYNQYIKDQGNLQDKYNTEGKKILEIIREWENKLCSQTEKAGFGNYTTNLSEKFMQEVRKTYPLIDYIGVIVPKFKINKINF</sequence>
<dbReference type="EMBL" id="LBOW01000002">
    <property type="protein sequence ID" value="KKP45293.1"/>
    <property type="molecule type" value="Genomic_DNA"/>
</dbReference>
<protein>
    <submittedName>
        <fullName evidence="1">Uncharacterized protein</fullName>
    </submittedName>
</protein>
<accession>A0A0F9ZM34</accession>
<dbReference type="Proteomes" id="UP000034778">
    <property type="component" value="Unassembled WGS sequence"/>
</dbReference>
<gene>
    <name evidence="1" type="ORF">UR35_C0002G0126</name>
</gene>
<evidence type="ECO:0000313" key="1">
    <source>
        <dbReference type="EMBL" id="KKP45293.1"/>
    </source>
</evidence>
<reference evidence="1 2" key="1">
    <citation type="journal article" date="2015" name="Nature">
        <title>rRNA introns, odd ribosomes, and small enigmatic genomes across a large radiation of phyla.</title>
        <authorList>
            <person name="Brown C.T."/>
            <person name="Hug L.A."/>
            <person name="Thomas B.C."/>
            <person name="Sharon I."/>
            <person name="Castelle C.J."/>
            <person name="Singh A."/>
            <person name="Wilkins M.J."/>
            <person name="Williams K.H."/>
            <person name="Banfield J.F."/>
        </authorList>
    </citation>
    <scope>NUCLEOTIDE SEQUENCE [LARGE SCALE GENOMIC DNA]</scope>
</reference>